<evidence type="ECO:0000256" key="7">
    <source>
        <dbReference type="SAM" id="Phobius"/>
    </source>
</evidence>
<dbReference type="RefSeq" id="WP_377530939.1">
    <property type="nucleotide sequence ID" value="NZ_JBHTLD010000208.1"/>
</dbReference>
<feature type="chain" id="PRO_5045772304" evidence="8">
    <location>
        <begin position="34"/>
        <end position="569"/>
    </location>
</feature>
<evidence type="ECO:0000256" key="1">
    <source>
        <dbReference type="ARBA" id="ARBA00004651"/>
    </source>
</evidence>
<evidence type="ECO:0000259" key="11">
    <source>
        <dbReference type="Pfam" id="PF21088"/>
    </source>
</evidence>
<accession>A0ABW3ST03</accession>
<feature type="transmembrane region" description="Helical" evidence="7">
    <location>
        <begin position="209"/>
        <end position="234"/>
    </location>
</feature>
<dbReference type="InterPro" id="IPR023408">
    <property type="entry name" value="MscS_beta-dom_sf"/>
</dbReference>
<dbReference type="Gene3D" id="1.10.287.1260">
    <property type="match status" value="1"/>
</dbReference>
<keyword evidence="3" id="KW-1003">Cell membrane</keyword>
<dbReference type="SUPFAM" id="SSF82689">
    <property type="entry name" value="Mechanosensitive channel protein MscS (YggB), C-terminal domain"/>
    <property type="match status" value="1"/>
</dbReference>
<dbReference type="EMBL" id="JBHTLD010000208">
    <property type="protein sequence ID" value="MFD1188064.1"/>
    <property type="molecule type" value="Genomic_DNA"/>
</dbReference>
<dbReference type="Pfam" id="PF21088">
    <property type="entry name" value="MS_channel_1st"/>
    <property type="match status" value="1"/>
</dbReference>
<evidence type="ECO:0000259" key="9">
    <source>
        <dbReference type="Pfam" id="PF00924"/>
    </source>
</evidence>
<dbReference type="SUPFAM" id="SSF50182">
    <property type="entry name" value="Sm-like ribonucleoproteins"/>
    <property type="match status" value="1"/>
</dbReference>
<evidence type="ECO:0000313" key="13">
    <source>
        <dbReference type="Proteomes" id="UP001597094"/>
    </source>
</evidence>
<feature type="domain" description="Mechanosensitive ion channel MscS C-terminal" evidence="10">
    <location>
        <begin position="451"/>
        <end position="531"/>
    </location>
</feature>
<keyword evidence="4 7" id="KW-0812">Transmembrane</keyword>
<keyword evidence="6 7" id="KW-0472">Membrane</keyword>
<keyword evidence="13" id="KW-1185">Reference proteome</keyword>
<dbReference type="Gene3D" id="3.30.70.100">
    <property type="match status" value="1"/>
</dbReference>
<dbReference type="InterPro" id="IPR006685">
    <property type="entry name" value="MscS_channel_2nd"/>
</dbReference>
<dbReference type="PANTHER" id="PTHR30566:SF5">
    <property type="entry name" value="MECHANOSENSITIVE ION CHANNEL PROTEIN 1, MITOCHONDRIAL-RELATED"/>
    <property type="match status" value="1"/>
</dbReference>
<evidence type="ECO:0000313" key="12">
    <source>
        <dbReference type="EMBL" id="MFD1188064.1"/>
    </source>
</evidence>
<proteinExistence type="inferred from homology"/>
<dbReference type="SUPFAM" id="SSF82861">
    <property type="entry name" value="Mechanosensitive channel protein MscS (YggB), transmembrane region"/>
    <property type="match status" value="1"/>
</dbReference>
<protein>
    <submittedName>
        <fullName evidence="12">Mechanosensitive ion channel family protein</fullName>
    </submittedName>
</protein>
<evidence type="ECO:0000256" key="3">
    <source>
        <dbReference type="ARBA" id="ARBA00022475"/>
    </source>
</evidence>
<dbReference type="Gene3D" id="2.30.30.60">
    <property type="match status" value="1"/>
</dbReference>
<reference evidence="13" key="1">
    <citation type="journal article" date="2019" name="Int. J. Syst. Evol. Microbiol.">
        <title>The Global Catalogue of Microorganisms (GCM) 10K type strain sequencing project: providing services to taxonomists for standard genome sequencing and annotation.</title>
        <authorList>
            <consortium name="The Broad Institute Genomics Platform"/>
            <consortium name="The Broad Institute Genome Sequencing Center for Infectious Disease"/>
            <person name="Wu L."/>
            <person name="Ma J."/>
        </authorList>
    </citation>
    <scope>NUCLEOTIDE SEQUENCE [LARGE SCALE GENOMIC DNA]</scope>
    <source>
        <strain evidence="13">JCM 31319</strain>
    </source>
</reference>
<evidence type="ECO:0000256" key="2">
    <source>
        <dbReference type="ARBA" id="ARBA00008017"/>
    </source>
</evidence>
<dbReference type="InterPro" id="IPR011066">
    <property type="entry name" value="MscS_channel_C_sf"/>
</dbReference>
<dbReference type="Pfam" id="PF21082">
    <property type="entry name" value="MS_channel_3rd"/>
    <property type="match status" value="1"/>
</dbReference>
<dbReference type="InterPro" id="IPR049142">
    <property type="entry name" value="MS_channel_1st"/>
</dbReference>
<dbReference type="Proteomes" id="UP001597094">
    <property type="component" value="Unassembled WGS sequence"/>
</dbReference>
<dbReference type="Pfam" id="PF00924">
    <property type="entry name" value="MS_channel_2nd"/>
    <property type="match status" value="1"/>
</dbReference>
<comment type="similarity">
    <text evidence="2">Belongs to the MscS (TC 1.A.23) family.</text>
</comment>
<comment type="subcellular location">
    <subcellularLocation>
        <location evidence="1">Cell membrane</location>
        <topology evidence="1">Multi-pass membrane protein</topology>
    </subcellularLocation>
</comment>
<organism evidence="12 13">
    <name type="scientific">Pontibacter rugosus</name>
    <dbReference type="NCBI Taxonomy" id="1745966"/>
    <lineage>
        <taxon>Bacteria</taxon>
        <taxon>Pseudomonadati</taxon>
        <taxon>Bacteroidota</taxon>
        <taxon>Cytophagia</taxon>
        <taxon>Cytophagales</taxon>
        <taxon>Hymenobacteraceae</taxon>
        <taxon>Pontibacter</taxon>
    </lineage>
</organism>
<feature type="domain" description="Mechanosensitive ion channel transmembrane helices 2/3" evidence="11">
    <location>
        <begin position="334"/>
        <end position="372"/>
    </location>
</feature>
<name>A0ABW3ST03_9BACT</name>
<dbReference type="InterPro" id="IPR006686">
    <property type="entry name" value="MscS_channel_CS"/>
</dbReference>
<dbReference type="InterPro" id="IPR011014">
    <property type="entry name" value="MscS_channel_TM-2"/>
</dbReference>
<evidence type="ECO:0000256" key="6">
    <source>
        <dbReference type="ARBA" id="ARBA00023136"/>
    </source>
</evidence>
<keyword evidence="5 7" id="KW-1133">Transmembrane helix</keyword>
<evidence type="ECO:0000256" key="5">
    <source>
        <dbReference type="ARBA" id="ARBA00022989"/>
    </source>
</evidence>
<feature type="domain" description="Mechanosensitive ion channel MscS" evidence="9">
    <location>
        <begin position="374"/>
        <end position="440"/>
    </location>
</feature>
<dbReference type="PANTHER" id="PTHR30566">
    <property type="entry name" value="YNAI-RELATED MECHANOSENSITIVE ION CHANNEL"/>
    <property type="match status" value="1"/>
</dbReference>
<keyword evidence="8" id="KW-0732">Signal</keyword>
<feature type="signal peptide" evidence="8">
    <location>
        <begin position="1"/>
        <end position="33"/>
    </location>
</feature>
<evidence type="ECO:0000256" key="4">
    <source>
        <dbReference type="ARBA" id="ARBA00022692"/>
    </source>
</evidence>
<feature type="transmembrane region" description="Helical" evidence="7">
    <location>
        <begin position="246"/>
        <end position="266"/>
    </location>
</feature>
<comment type="caution">
    <text evidence="12">The sequence shown here is derived from an EMBL/GenBank/DDBJ whole genome shotgun (WGS) entry which is preliminary data.</text>
</comment>
<sequence>MSIANKPLTPTYSLLLFLLVLVNLTASALSAQAQLLPSDTSDSQEVLAPQWAEDSLGRRTPRGTVDGFIKAVAAEDYSKAAHYLNIEKKPRGAKQDGAILAQALQRLLDQRGNIMPYSWISNETSGLAGDNLGPNLDRVGTATYQGETFDLFVEKTEGPEGEPIWQFSSETIQRVPLEPEKVEDLPLTDRLLPTYLKENKWGGVPIGHWLAMVMLAALAYLIAWCITALIMFITRSLWRKAGEEHVTGILKAFALPTRLYLTIWILVASSREAGISIIVRQQFSELNIIILLVALLLLLWRLVDFITRFSEKRLTRRGNSAGISIVLFLRRSAKIAIVVFGIIAILSTFGFDVTTGLAALGIGGIALALGAQKTVENFVGSVTLIADQPIRVGDFCKVGDTVGTVEQIGMRSTRIRTNDRTIVTIPNGEFSSLKIENYTHRDRFWFHPVLGLRYETTPGQIRSILAELKALLLAHPKVSPDPARVRFVELGADSLKLEFFAYVLAKDYNEFLEIQEELILSIMDVIEEAGSGFAFPSQTLYLTRDKGIEKAQTQEAENTELNRSEEDAR</sequence>
<evidence type="ECO:0000256" key="8">
    <source>
        <dbReference type="SAM" id="SignalP"/>
    </source>
</evidence>
<dbReference type="InterPro" id="IPR010920">
    <property type="entry name" value="LSM_dom_sf"/>
</dbReference>
<dbReference type="PROSITE" id="PS01246">
    <property type="entry name" value="UPF0003"/>
    <property type="match status" value="1"/>
</dbReference>
<dbReference type="InterPro" id="IPR049278">
    <property type="entry name" value="MS_channel_C"/>
</dbReference>
<evidence type="ECO:0000259" key="10">
    <source>
        <dbReference type="Pfam" id="PF21082"/>
    </source>
</evidence>
<gene>
    <name evidence="12" type="ORF">ACFQ2O_17770</name>
</gene>
<feature type="transmembrane region" description="Helical" evidence="7">
    <location>
        <begin position="286"/>
        <end position="307"/>
    </location>
</feature>